<dbReference type="UniPathway" id="UPA00138"/>
<evidence type="ECO:0000256" key="10">
    <source>
        <dbReference type="ARBA" id="ARBA00023239"/>
    </source>
</evidence>
<dbReference type="SUPFAM" id="SSF68923">
    <property type="entry name" value="PEP carboxykinase N-terminal domain"/>
    <property type="match status" value="1"/>
</dbReference>
<dbReference type="Pfam" id="PF00821">
    <property type="entry name" value="PEPCK_GTP"/>
    <property type="match status" value="1"/>
</dbReference>
<dbReference type="Pfam" id="PF17297">
    <property type="entry name" value="PEPCK_N"/>
    <property type="match status" value="1"/>
</dbReference>
<keyword evidence="14" id="KW-0808">Transferase</keyword>
<dbReference type="PANTHER" id="PTHR11561">
    <property type="entry name" value="PHOSPHOENOLPYRUVATE CARBOXYKINASE"/>
    <property type="match status" value="1"/>
</dbReference>
<feature type="binding site" evidence="11">
    <location>
        <position position="432"/>
    </location>
    <ligand>
        <name>GTP</name>
        <dbReference type="ChEBI" id="CHEBI:37565"/>
    </ligand>
</feature>
<dbReference type="OrthoDB" id="9758871at2"/>
<dbReference type="InterPro" id="IPR008210">
    <property type="entry name" value="PEP_carboxykinase_N"/>
</dbReference>
<keyword evidence="5 11" id="KW-0479">Metal-binding</keyword>
<comment type="pathway">
    <text evidence="1 11">Carbohydrate biosynthesis; gluconeogenesis.</text>
</comment>
<comment type="catalytic activity">
    <reaction evidence="11">
        <text>oxaloacetate + GTP = phosphoenolpyruvate + GDP + CO2</text>
        <dbReference type="Rhea" id="RHEA:10388"/>
        <dbReference type="ChEBI" id="CHEBI:16452"/>
        <dbReference type="ChEBI" id="CHEBI:16526"/>
        <dbReference type="ChEBI" id="CHEBI:37565"/>
        <dbReference type="ChEBI" id="CHEBI:58189"/>
        <dbReference type="ChEBI" id="CHEBI:58702"/>
        <dbReference type="EC" id="4.1.1.32"/>
    </reaction>
</comment>
<feature type="active site" evidence="11">
    <location>
        <position position="280"/>
    </location>
</feature>
<feature type="binding site" evidence="11">
    <location>
        <begin position="529"/>
        <end position="532"/>
    </location>
    <ligand>
        <name>GTP</name>
        <dbReference type="ChEBI" id="CHEBI:37565"/>
    </ligand>
</feature>
<dbReference type="HAMAP" id="MF_00452">
    <property type="entry name" value="PEPCK_GTP"/>
    <property type="match status" value="1"/>
</dbReference>
<dbReference type="EC" id="4.1.1.32" evidence="11"/>
<keyword evidence="9 11" id="KW-0464">Manganese</keyword>
<feature type="binding site" evidence="11">
    <location>
        <position position="278"/>
    </location>
    <ligand>
        <name>substrate</name>
    </ligand>
</feature>
<dbReference type="InterPro" id="IPR013035">
    <property type="entry name" value="PEP_carboxykinase_C"/>
</dbReference>
<dbReference type="PIRSF" id="PIRSF001348">
    <property type="entry name" value="PEP_carboxykinase_GTP"/>
    <property type="match status" value="1"/>
</dbReference>
<dbReference type="GO" id="GO:0005829">
    <property type="term" value="C:cytosol"/>
    <property type="evidence" value="ECO:0007669"/>
    <property type="project" value="TreeGrafter"/>
</dbReference>
<dbReference type="InterPro" id="IPR008209">
    <property type="entry name" value="PEP_carboxykinase_GTP"/>
</dbReference>
<dbReference type="GO" id="GO:0071333">
    <property type="term" value="P:cellular response to glucose stimulus"/>
    <property type="evidence" value="ECO:0007669"/>
    <property type="project" value="TreeGrafter"/>
</dbReference>
<sequence>MTRSNVVAATRTVSLDVPEYVKHRGLIDWVARIAELTEPERVVWCDGSQQEYDRLCDEMVAQRTMIRLNPAKRPNSFLALSDPSDVARVEDRTFICSESRDDAGPTNHWIAPAEMRATLDGLFRGAMRGRTLYVVPFSMGPLGSPIAHIGVELSDSPYVAVNMRIMTRMGRDVLAALGEHGDYVPCVHSVGKPLAAGEKDVPWPCNPTKYIVHFPESREIWSFGSGYGGNALLGKKCFALRIASTMGRDQGWLAEHMLILGVSSPEGRKYHVAAAFPSACGKTNFAMLIPPQGFEGWKVTTIGDDIAWLKPGRDGRLYAINPEAGFFGVAPGTGEKTNPNAIATLKEGVIFTNVALTEDGDVWWEGLTDTPPAKLTDWQGNPWTPEIGRQTGRKAAHPNSRFTASASQCPSIDADWENPAGVPIDAFIFGGRRSNTVPLVTEAHDWVEGVYMAATMGSETTAAAVGQQGVVRRDPFAMLPFCGYNMGDYFAHWLALGEKLAAAGASLPKIYCVNWFRKDANGKFVWPGFGENMRVLKWMLERIDGRGAGVEHAFGVTPRYEDLHWDGLAFSPEQFEQVTSIDADEWRDELALHAQWFDKLGARLPRALAETKAKLDARFAR</sequence>
<dbReference type="GO" id="GO:0046327">
    <property type="term" value="P:glycerol biosynthetic process from pyruvate"/>
    <property type="evidence" value="ECO:0007669"/>
    <property type="project" value="TreeGrafter"/>
</dbReference>
<keyword evidence="6 11" id="KW-0547">Nucleotide-binding</keyword>
<dbReference type="Proteomes" id="UP000062788">
    <property type="component" value="Unassembled WGS sequence"/>
</dbReference>
<evidence type="ECO:0000313" key="14">
    <source>
        <dbReference type="EMBL" id="KVE29352.1"/>
    </source>
</evidence>
<feature type="domain" description="Phosphoenolpyruvate carboxykinase GTP-utilising N-terminal" evidence="13">
    <location>
        <begin position="28"/>
        <end position="248"/>
    </location>
</feature>
<dbReference type="GO" id="GO:0005525">
    <property type="term" value="F:GTP binding"/>
    <property type="evidence" value="ECO:0007669"/>
    <property type="project" value="UniProtKB-UniRule"/>
</dbReference>
<evidence type="ECO:0000256" key="3">
    <source>
        <dbReference type="ARBA" id="ARBA00011245"/>
    </source>
</evidence>
<dbReference type="RefSeq" id="WP_059513928.1">
    <property type="nucleotide sequence ID" value="NZ_LOWA01000014.1"/>
</dbReference>
<dbReference type="PROSITE" id="PS00505">
    <property type="entry name" value="PEPCK_GTP"/>
    <property type="match status" value="1"/>
</dbReference>
<dbReference type="Gene3D" id="3.40.449.10">
    <property type="entry name" value="Phosphoenolpyruvate Carboxykinase, domain 1"/>
    <property type="match status" value="1"/>
</dbReference>
<evidence type="ECO:0000256" key="5">
    <source>
        <dbReference type="ARBA" id="ARBA00022723"/>
    </source>
</evidence>
<reference evidence="14 15" key="1">
    <citation type="submission" date="2015-11" db="EMBL/GenBank/DDBJ databases">
        <title>Expanding the genomic diversity of Burkholderia species for the development of highly accurate diagnostics.</title>
        <authorList>
            <person name="Sahl J."/>
            <person name="Keim P."/>
            <person name="Wagner D."/>
        </authorList>
    </citation>
    <scope>NUCLEOTIDE SEQUENCE [LARGE SCALE GENOMIC DNA]</scope>
    <source>
        <strain evidence="14 15">TSV85</strain>
    </source>
</reference>
<dbReference type="InterPro" id="IPR018091">
    <property type="entry name" value="PEP_carboxykin_GTP_CS"/>
</dbReference>
<keyword evidence="15" id="KW-1185">Reference proteome</keyword>
<keyword evidence="14" id="KW-0418">Kinase</keyword>
<keyword evidence="11" id="KW-0963">Cytoplasm</keyword>
<dbReference type="Gene3D" id="2.170.8.10">
    <property type="entry name" value="Phosphoenolpyruvate Carboxykinase, domain 2"/>
    <property type="match status" value="1"/>
</dbReference>
<evidence type="ECO:0000256" key="4">
    <source>
        <dbReference type="ARBA" id="ARBA00022432"/>
    </source>
</evidence>
<evidence type="ECO:0000259" key="13">
    <source>
        <dbReference type="Pfam" id="PF17297"/>
    </source>
</evidence>
<dbReference type="Gene3D" id="3.90.228.20">
    <property type="match status" value="1"/>
</dbReference>
<evidence type="ECO:0000256" key="1">
    <source>
        <dbReference type="ARBA" id="ARBA00004742"/>
    </source>
</evidence>
<dbReference type="GO" id="GO:0006107">
    <property type="term" value="P:oxaloacetate metabolic process"/>
    <property type="evidence" value="ECO:0007669"/>
    <property type="project" value="TreeGrafter"/>
</dbReference>
<evidence type="ECO:0000256" key="2">
    <source>
        <dbReference type="ARBA" id="ARBA00005796"/>
    </source>
</evidence>
<protein>
    <recommendedName>
        <fullName evidence="11">Phosphoenolpyruvate carboxykinase [GTP]</fullName>
        <shortName evidence="11">PEP carboxykinase</shortName>
        <shortName evidence="11">PEPCK</shortName>
        <ecNumber evidence="11">4.1.1.32</ecNumber>
    </recommendedName>
    <alternativeName>
        <fullName evidence="11">GTP-dependent phosphoenolpyruvate carboxykinase</fullName>
        <shortName evidence="11">GTP-PEPCK</shortName>
    </alternativeName>
</protein>
<evidence type="ECO:0000313" key="15">
    <source>
        <dbReference type="Proteomes" id="UP000062788"/>
    </source>
</evidence>
<dbReference type="GO" id="GO:0042594">
    <property type="term" value="P:response to starvation"/>
    <property type="evidence" value="ECO:0007669"/>
    <property type="project" value="TreeGrafter"/>
</dbReference>
<feature type="binding site" evidence="11">
    <location>
        <position position="401"/>
    </location>
    <ligand>
        <name>GTP</name>
        <dbReference type="ChEBI" id="CHEBI:37565"/>
    </ligand>
</feature>
<dbReference type="CDD" id="cd00819">
    <property type="entry name" value="PEPCK_GTP"/>
    <property type="match status" value="1"/>
</dbReference>
<keyword evidence="8 11" id="KW-0342">GTP-binding</keyword>
<evidence type="ECO:0000256" key="6">
    <source>
        <dbReference type="ARBA" id="ARBA00022741"/>
    </source>
</evidence>
<dbReference type="NCBIfam" id="NF003253">
    <property type="entry name" value="PRK04210.1"/>
    <property type="match status" value="1"/>
</dbReference>
<evidence type="ECO:0000256" key="7">
    <source>
        <dbReference type="ARBA" id="ARBA00022793"/>
    </source>
</evidence>
<comment type="similarity">
    <text evidence="2 11">Belongs to the phosphoenolpyruvate carboxykinase [GTP] family.</text>
</comment>
<feature type="binding site" evidence="11">
    <location>
        <position position="236"/>
    </location>
    <ligand>
        <name>Mn(2+)</name>
        <dbReference type="ChEBI" id="CHEBI:29035"/>
    </ligand>
</feature>
<comment type="subunit">
    <text evidence="3 11">Monomer.</text>
</comment>
<organism evidence="14 15">
    <name type="scientific">Burkholderia singularis</name>
    <dbReference type="NCBI Taxonomy" id="1503053"/>
    <lineage>
        <taxon>Bacteria</taxon>
        <taxon>Pseudomonadati</taxon>
        <taxon>Pseudomonadota</taxon>
        <taxon>Betaproteobacteria</taxon>
        <taxon>Burkholderiales</taxon>
        <taxon>Burkholderiaceae</taxon>
        <taxon>Burkholderia</taxon>
        <taxon>pseudomallei group</taxon>
    </lineage>
</organism>
<keyword evidence="10 11" id="KW-0456">Lyase</keyword>
<comment type="subcellular location">
    <subcellularLocation>
        <location evidence="11">Cytoplasm</location>
    </subcellularLocation>
</comment>
<feature type="binding site" evidence="11">
    <location>
        <position position="88"/>
    </location>
    <ligand>
        <name>substrate</name>
    </ligand>
</feature>
<dbReference type="EMBL" id="LOWA01000014">
    <property type="protein sequence ID" value="KVE29352.1"/>
    <property type="molecule type" value="Genomic_DNA"/>
</dbReference>
<dbReference type="AlphaFoldDB" id="A0A103E6N5"/>
<dbReference type="GO" id="GO:0016301">
    <property type="term" value="F:kinase activity"/>
    <property type="evidence" value="ECO:0007669"/>
    <property type="project" value="UniProtKB-KW"/>
</dbReference>
<comment type="caution">
    <text evidence="14">The sequence shown here is derived from an EMBL/GenBank/DDBJ whole genome shotgun (WGS) entry which is preliminary data.</text>
</comment>
<feature type="domain" description="Phosphoenolpyruvate carboxykinase C-terminal P-loop" evidence="12">
    <location>
        <begin position="252"/>
        <end position="617"/>
    </location>
</feature>
<dbReference type="SUPFAM" id="SSF53795">
    <property type="entry name" value="PEP carboxykinase-like"/>
    <property type="match status" value="1"/>
</dbReference>
<feature type="binding site" evidence="11">
    <location>
        <position position="256"/>
    </location>
    <ligand>
        <name>Mn(2+)</name>
        <dbReference type="ChEBI" id="CHEBI:29035"/>
    </ligand>
</feature>
<dbReference type="GO" id="GO:0033993">
    <property type="term" value="P:response to lipid"/>
    <property type="evidence" value="ECO:0007669"/>
    <property type="project" value="TreeGrafter"/>
</dbReference>
<keyword evidence="7 11" id="KW-0210">Decarboxylase</keyword>
<evidence type="ECO:0000259" key="12">
    <source>
        <dbReference type="Pfam" id="PF00821"/>
    </source>
</evidence>
<evidence type="ECO:0000256" key="11">
    <source>
        <dbReference type="HAMAP-Rule" id="MF_00452"/>
    </source>
</evidence>
<dbReference type="FunFam" id="3.40.449.10:FF:000005">
    <property type="entry name" value="Phosphoenolpyruvate carboxykinase [GTP]"/>
    <property type="match status" value="1"/>
</dbReference>
<keyword evidence="4 11" id="KW-0312">Gluconeogenesis</keyword>
<feature type="binding site" evidence="11">
    <location>
        <begin position="279"/>
        <end position="284"/>
    </location>
    <ligand>
        <name>GTP</name>
        <dbReference type="ChEBI" id="CHEBI:37565"/>
    </ligand>
</feature>
<feature type="binding site" evidence="11">
    <location>
        <begin position="399"/>
        <end position="401"/>
    </location>
    <ligand>
        <name>substrate</name>
    </ligand>
</feature>
<comment type="function">
    <text evidence="11">Catalyzes the conversion of oxaloacetate (OAA) to phosphoenolpyruvate (PEP), the rate-limiting step in the metabolic pathway that produces glucose from lactate and other precursors derived from the citric acid cycle.</text>
</comment>
<accession>A0A103E6N5</accession>
<keyword evidence="14" id="KW-0670">Pyruvate</keyword>
<name>A0A103E6N5_9BURK</name>
<evidence type="ECO:0000256" key="8">
    <source>
        <dbReference type="ARBA" id="ARBA00023134"/>
    </source>
</evidence>
<proteinExistence type="inferred from homology"/>
<dbReference type="GO" id="GO:0006094">
    <property type="term" value="P:gluconeogenesis"/>
    <property type="evidence" value="ECO:0007669"/>
    <property type="project" value="UniProtKB-UniRule"/>
</dbReference>
<feature type="binding site" evidence="11">
    <location>
        <begin position="227"/>
        <end position="229"/>
    </location>
    <ligand>
        <name>substrate</name>
    </ligand>
</feature>
<dbReference type="PANTHER" id="PTHR11561:SF0">
    <property type="entry name" value="PHOSPHOENOLPYRUVATE CARBOXYKINASE [GTP]-RELATED"/>
    <property type="match status" value="1"/>
</dbReference>
<gene>
    <name evidence="11" type="primary">pckG</name>
    <name evidence="14" type="ORF">WS67_05740</name>
</gene>
<comment type="cofactor">
    <cofactor evidence="11">
        <name>Mn(2+)</name>
        <dbReference type="ChEBI" id="CHEBI:29035"/>
    </cofactor>
    <text evidence="11">Binds 1 Mn(2+) ion per subunit.</text>
</comment>
<dbReference type="GO" id="GO:0004613">
    <property type="term" value="F:phosphoenolpyruvate carboxykinase (GTP) activity"/>
    <property type="evidence" value="ECO:0007669"/>
    <property type="project" value="UniProtKB-UniRule"/>
</dbReference>
<feature type="binding site" evidence="11">
    <location>
        <position position="305"/>
    </location>
    <ligand>
        <name>Mn(2+)</name>
        <dbReference type="ChEBI" id="CHEBI:29035"/>
    </ligand>
</feature>
<dbReference type="InterPro" id="IPR035077">
    <property type="entry name" value="PEP_carboxykinase_GTP_C"/>
</dbReference>
<dbReference type="InterPro" id="IPR035078">
    <property type="entry name" value="PEP_carboxykinase_GTP_N"/>
</dbReference>
<evidence type="ECO:0000256" key="9">
    <source>
        <dbReference type="ARBA" id="ARBA00023211"/>
    </source>
</evidence>
<dbReference type="GO" id="GO:0030145">
    <property type="term" value="F:manganese ion binding"/>
    <property type="evidence" value="ECO:0007669"/>
    <property type="project" value="UniProtKB-UniRule"/>
</dbReference>
<dbReference type="GO" id="GO:0019543">
    <property type="term" value="P:propionate catabolic process"/>
    <property type="evidence" value="ECO:0007669"/>
    <property type="project" value="TreeGrafter"/>
</dbReference>